<protein>
    <submittedName>
        <fullName evidence="1">Uncharacterized protein</fullName>
    </submittedName>
</protein>
<keyword evidence="2" id="KW-1185">Reference proteome</keyword>
<sequence>MGTSRLRTYSYARPKFGRVLHLWSHYPNALLGLSKLDSALHAEGDTDSTDILEIVADVAVGWLAFAGLTYADEGAQGWERAIRTFTGTVDELGLSEGWARRELLRSAVERRQNYDNDPGLSVATYSLQSDAQNCLDDALQMLRMAFRVIGTDSRR</sequence>
<gene>
    <name evidence="1" type="ORF">C7C45_03135</name>
</gene>
<comment type="caution">
    <text evidence="1">The sequence shown here is derived from an EMBL/GenBank/DDBJ whole genome shotgun (WGS) entry which is preliminary data.</text>
</comment>
<dbReference type="Proteomes" id="UP000248333">
    <property type="component" value="Unassembled WGS sequence"/>
</dbReference>
<proteinExistence type="predicted"/>
<dbReference type="EMBL" id="PYBV01000005">
    <property type="protein sequence ID" value="PYC74901.1"/>
    <property type="molecule type" value="Genomic_DNA"/>
</dbReference>
<accession>A0A318NQA8</accession>
<organism evidence="1 2">
    <name type="scientific">Micromonospora arborensis</name>
    <dbReference type="NCBI Taxonomy" id="2116518"/>
    <lineage>
        <taxon>Bacteria</taxon>
        <taxon>Bacillati</taxon>
        <taxon>Actinomycetota</taxon>
        <taxon>Actinomycetes</taxon>
        <taxon>Micromonosporales</taxon>
        <taxon>Micromonosporaceae</taxon>
        <taxon>Micromonospora</taxon>
    </lineage>
</organism>
<evidence type="ECO:0000313" key="1">
    <source>
        <dbReference type="EMBL" id="PYC74901.1"/>
    </source>
</evidence>
<evidence type="ECO:0000313" key="2">
    <source>
        <dbReference type="Proteomes" id="UP000248333"/>
    </source>
</evidence>
<dbReference type="AlphaFoldDB" id="A0A318NQA8"/>
<reference evidence="1 2" key="1">
    <citation type="submission" date="2018-03" db="EMBL/GenBank/DDBJ databases">
        <title>Bioinformatic expansion and discovery of thiopeptide antibiotics.</title>
        <authorList>
            <person name="Schwalen C.J."/>
            <person name="Hudson G.A."/>
            <person name="Mitchell D.A."/>
        </authorList>
    </citation>
    <scope>NUCLEOTIDE SEQUENCE [LARGE SCALE GENOMIC DNA]</scope>
    <source>
        <strain evidence="1 2">NRRL 8041</strain>
    </source>
</reference>
<name>A0A318NQA8_9ACTN</name>